<dbReference type="Proteomes" id="UP000657918">
    <property type="component" value="Unassembled WGS sequence"/>
</dbReference>
<gene>
    <name evidence="2" type="ORF">SADUNF_Sadunf19G0069300</name>
</gene>
<protein>
    <submittedName>
        <fullName evidence="2">Uncharacterized protein</fullName>
    </submittedName>
</protein>
<keyword evidence="1" id="KW-0812">Transmembrane</keyword>
<evidence type="ECO:0000313" key="2">
    <source>
        <dbReference type="EMBL" id="KAF9661442.1"/>
    </source>
</evidence>
<sequence>MFADVLVKLFPARARRSLFRVLGLLQRWVPERVEEEACDMFEKLREAAFILVFCLRKMIGDVINMLLLVFLLLLHVYAFVSCGLKTVASVHHVEWIKRSKAAAVTENNTKQIMFVEHQSLATLLESFGWDFEAIMLESFGWDFEAIILCFRIMWLENCGQ</sequence>
<accession>A0A835IYT3</accession>
<evidence type="ECO:0000313" key="3">
    <source>
        <dbReference type="Proteomes" id="UP000657918"/>
    </source>
</evidence>
<feature type="transmembrane region" description="Helical" evidence="1">
    <location>
        <begin position="62"/>
        <end position="80"/>
    </location>
</feature>
<keyword evidence="1" id="KW-0472">Membrane</keyword>
<dbReference type="AlphaFoldDB" id="A0A835IYT3"/>
<keyword evidence="1" id="KW-1133">Transmembrane helix</keyword>
<proteinExistence type="predicted"/>
<comment type="caution">
    <text evidence="2">The sequence shown here is derived from an EMBL/GenBank/DDBJ whole genome shotgun (WGS) entry which is preliminary data.</text>
</comment>
<organism evidence="2 3">
    <name type="scientific">Salix dunnii</name>
    <dbReference type="NCBI Taxonomy" id="1413687"/>
    <lineage>
        <taxon>Eukaryota</taxon>
        <taxon>Viridiplantae</taxon>
        <taxon>Streptophyta</taxon>
        <taxon>Embryophyta</taxon>
        <taxon>Tracheophyta</taxon>
        <taxon>Spermatophyta</taxon>
        <taxon>Magnoliopsida</taxon>
        <taxon>eudicotyledons</taxon>
        <taxon>Gunneridae</taxon>
        <taxon>Pentapetalae</taxon>
        <taxon>rosids</taxon>
        <taxon>fabids</taxon>
        <taxon>Malpighiales</taxon>
        <taxon>Salicaceae</taxon>
        <taxon>Saliceae</taxon>
        <taxon>Salix</taxon>
    </lineage>
</organism>
<evidence type="ECO:0000256" key="1">
    <source>
        <dbReference type="SAM" id="Phobius"/>
    </source>
</evidence>
<reference evidence="2 3" key="1">
    <citation type="submission" date="2020-10" db="EMBL/GenBank/DDBJ databases">
        <title>Plant Genome Project.</title>
        <authorList>
            <person name="Zhang R.-G."/>
        </authorList>
    </citation>
    <scope>NUCLEOTIDE SEQUENCE [LARGE SCALE GENOMIC DNA]</scope>
    <source>
        <strain evidence="2">FAFU-HL-1</strain>
        <tissue evidence="2">Leaf</tissue>
    </source>
</reference>
<dbReference type="EMBL" id="JADGMS010000019">
    <property type="protein sequence ID" value="KAF9661442.1"/>
    <property type="molecule type" value="Genomic_DNA"/>
</dbReference>
<keyword evidence="3" id="KW-1185">Reference proteome</keyword>
<name>A0A835IYT3_9ROSI</name>